<evidence type="ECO:0000313" key="5">
    <source>
        <dbReference type="Proteomes" id="UP001209878"/>
    </source>
</evidence>
<name>A0AAD9KTL6_RIDPI</name>
<keyword evidence="5" id="KW-1185">Reference proteome</keyword>
<dbReference type="InterPro" id="IPR001972">
    <property type="entry name" value="Stomatin_HflK_fam"/>
</dbReference>
<gene>
    <name evidence="4" type="ORF">NP493_618g01005</name>
</gene>
<dbReference type="Gene3D" id="3.30.1050.10">
    <property type="entry name" value="SCP2 sterol-binding domain"/>
    <property type="match status" value="1"/>
</dbReference>
<dbReference type="InterPro" id="IPR036013">
    <property type="entry name" value="Band_7/SPFH_dom_sf"/>
</dbReference>
<dbReference type="FunFam" id="3.30.479.30:FF:000004">
    <property type="entry name" value="Putative membrane protease family, stomatin"/>
    <property type="match status" value="1"/>
</dbReference>
<evidence type="ECO:0000259" key="3">
    <source>
        <dbReference type="SMART" id="SM00244"/>
    </source>
</evidence>
<dbReference type="SMART" id="SM00244">
    <property type="entry name" value="PHB"/>
    <property type="match status" value="1"/>
</dbReference>
<keyword evidence="2" id="KW-0812">Transmembrane</keyword>
<feature type="transmembrane region" description="Helical" evidence="2">
    <location>
        <begin position="75"/>
        <end position="96"/>
    </location>
</feature>
<evidence type="ECO:0000313" key="4">
    <source>
        <dbReference type="EMBL" id="KAK2177119.1"/>
    </source>
</evidence>
<dbReference type="Gene3D" id="3.30.479.30">
    <property type="entry name" value="Band 7 domain"/>
    <property type="match status" value="1"/>
</dbReference>
<keyword evidence="2" id="KW-1133">Transmembrane helix</keyword>
<dbReference type="InterPro" id="IPR001107">
    <property type="entry name" value="Band_7"/>
</dbReference>
<dbReference type="SUPFAM" id="SSF55718">
    <property type="entry name" value="SCP-like"/>
    <property type="match status" value="1"/>
</dbReference>
<protein>
    <recommendedName>
        <fullName evidence="3">Band 7 domain-containing protein</fullName>
    </recommendedName>
</protein>
<evidence type="ECO:0000256" key="1">
    <source>
        <dbReference type="ARBA" id="ARBA00008164"/>
    </source>
</evidence>
<dbReference type="PANTHER" id="PTHR10264:SF130">
    <property type="entry name" value="STOMATIN-LIKE PROTEIN 1"/>
    <property type="match status" value="1"/>
</dbReference>
<evidence type="ECO:0000256" key="2">
    <source>
        <dbReference type="SAM" id="Phobius"/>
    </source>
</evidence>
<proteinExistence type="inferred from homology"/>
<dbReference type="EMBL" id="JAODUO010000617">
    <property type="protein sequence ID" value="KAK2177119.1"/>
    <property type="molecule type" value="Genomic_DNA"/>
</dbReference>
<reference evidence="4" key="1">
    <citation type="journal article" date="2023" name="Mol. Biol. Evol.">
        <title>Third-Generation Sequencing Reveals the Adaptive Role of the Epigenome in Three Deep-Sea Polychaetes.</title>
        <authorList>
            <person name="Perez M."/>
            <person name="Aroh O."/>
            <person name="Sun Y."/>
            <person name="Lan Y."/>
            <person name="Juniper S.K."/>
            <person name="Young C.R."/>
            <person name="Angers B."/>
            <person name="Qian P.Y."/>
        </authorList>
    </citation>
    <scope>NUCLEOTIDE SEQUENCE</scope>
    <source>
        <strain evidence="4">R07B-5</strain>
    </source>
</reference>
<comment type="similarity">
    <text evidence="1">Belongs to the band 7/mec-2 family.</text>
</comment>
<keyword evidence="2" id="KW-0472">Membrane</keyword>
<comment type="caution">
    <text evidence="4">The sequence shown here is derived from an EMBL/GenBank/DDBJ whole genome shotgun (WGS) entry which is preliminary data.</text>
</comment>
<feature type="domain" description="Band 7" evidence="3">
    <location>
        <begin position="94"/>
        <end position="255"/>
    </location>
</feature>
<dbReference type="InterPro" id="IPR043202">
    <property type="entry name" value="Band-7_stomatin-like"/>
</dbReference>
<dbReference type="GO" id="GO:0009898">
    <property type="term" value="C:cytoplasmic side of plasma membrane"/>
    <property type="evidence" value="ECO:0007669"/>
    <property type="project" value="UniProtKB-ARBA"/>
</dbReference>
<dbReference type="PRINTS" id="PR00721">
    <property type="entry name" value="STOMATIN"/>
</dbReference>
<dbReference type="InterPro" id="IPR003033">
    <property type="entry name" value="SCP2_sterol-bd_dom"/>
</dbReference>
<dbReference type="InterPro" id="IPR036527">
    <property type="entry name" value="SCP2_sterol-bd_dom_sf"/>
</dbReference>
<dbReference type="Pfam" id="PF01145">
    <property type="entry name" value="Band_7"/>
    <property type="match status" value="1"/>
</dbReference>
<dbReference type="AlphaFoldDB" id="A0AAD9KTL6"/>
<organism evidence="4 5">
    <name type="scientific">Ridgeia piscesae</name>
    <name type="common">Tubeworm</name>
    <dbReference type="NCBI Taxonomy" id="27915"/>
    <lineage>
        <taxon>Eukaryota</taxon>
        <taxon>Metazoa</taxon>
        <taxon>Spiralia</taxon>
        <taxon>Lophotrochozoa</taxon>
        <taxon>Annelida</taxon>
        <taxon>Polychaeta</taxon>
        <taxon>Sedentaria</taxon>
        <taxon>Canalipalpata</taxon>
        <taxon>Sabellida</taxon>
        <taxon>Siboglinidae</taxon>
        <taxon>Ridgeia</taxon>
    </lineage>
</organism>
<dbReference type="Pfam" id="PF02036">
    <property type="entry name" value="SCP2"/>
    <property type="match status" value="1"/>
</dbReference>
<accession>A0AAD9KTL6</accession>
<dbReference type="PANTHER" id="PTHR10264">
    <property type="entry name" value="BAND 7 PROTEIN-RELATED"/>
    <property type="match status" value="1"/>
</dbReference>
<dbReference type="Proteomes" id="UP001209878">
    <property type="component" value="Unassembled WGS sequence"/>
</dbReference>
<sequence>MSAKYKPLPTSDPDGTEMNFESIHLYDSIQEYSSKSVDAKYSSIFSYGSPLTVTRTGGTHDVSHTSFISRLCETLVIFVAYCIFVLTFPLSGWFSIKTLQGHERMVVFRLGRLLPAKGPGMILVLPVIDRATKVDLRTKAFSVPPQKLLTTDGAIVELGADVYYNVQDVILSVSNVQDLNHSTRIISQTLLQKQLSKYDLDELETKKGNICELLQNDINQMALTWGIKVERIELSPLKVLQPPNPDFSQNGNPIKMISSILFPSGTKEIPIQSAMEQMGQFLSGGEDKRPAGPVKQDVTSAEDLLNTMKPLLNHSLVEQFDCVYCFRITDSADTEPDVYFLDLKHGEGQVGRGSPPMGQPDVTLTMCVEDMRGMLQGDLSMFGAYMGGRLEVDGDLSAANKLGNLAETVRARLQNV</sequence>
<dbReference type="SUPFAM" id="SSF117892">
    <property type="entry name" value="Band 7/SPFH domain"/>
    <property type="match status" value="1"/>
</dbReference>